<dbReference type="Pfam" id="PF12889">
    <property type="entry name" value="DUF3829"/>
    <property type="match status" value="1"/>
</dbReference>
<keyword evidence="5" id="KW-1185">Reference proteome</keyword>
<evidence type="ECO:0000313" key="1">
    <source>
        <dbReference type="EMBL" id="MBB4348079.1"/>
    </source>
</evidence>
<sequence>MNTGNMIRSLAVAACVLTLSACDESKTSNKEQSQPSAEQAEVLKYNAYVEVANSFQRSYAKELATFQSYVQPVLDGKDKNDNLFYSTNNLDRLKNALAKAREMKPDMAELDGSADAYRDAAEKAEPLDRDMGNYIAAKTYLSDKGVHGREIGPAFIAAMEALAAAQGNFISAIDAKDRARIKTEFESAQKDTRDYFRIGMIYHIKESMDAADGFLQGKGLGDRKDALKTSLDQFNTMATGYDAKVREKNHAGCSSMMLNVNAYLSTGRQIILRTENGRYQEDKKAQFQMMSAERQDATQLLQDYNNVINAINFNKC</sequence>
<evidence type="ECO:0008006" key="7">
    <source>
        <dbReference type="Google" id="ProtNLM"/>
    </source>
</evidence>
<reference evidence="4 5" key="1">
    <citation type="submission" date="2020-08" db="EMBL/GenBank/DDBJ databases">
        <title>Genomic Encyclopedia of Type Strains, Phase IV (KMG-V): Genome sequencing to study the core and pangenomes of soil and plant-associated prokaryotes.</title>
        <authorList>
            <person name="Whitman W."/>
        </authorList>
    </citation>
    <scope>NUCLEOTIDE SEQUENCE [LARGE SCALE GENOMIC DNA]</scope>
    <source>
        <strain evidence="2 5">SEMIA 444</strain>
        <strain evidence="1 4">SEMIA 448</strain>
        <strain evidence="3 6">SEMIA 452</strain>
    </source>
</reference>
<dbReference type="RefSeq" id="WP_183822484.1">
    <property type="nucleotide sequence ID" value="NZ_JACIGW010000002.1"/>
</dbReference>
<dbReference type="InterPro" id="IPR024291">
    <property type="entry name" value="DUF3829"/>
</dbReference>
<protein>
    <recommendedName>
        <fullName evidence="7">DUF3829 domain-containing protein</fullName>
    </recommendedName>
</protein>
<dbReference type="EMBL" id="JACIHM010000002">
    <property type="protein sequence ID" value="MBB4446005.1"/>
    <property type="molecule type" value="Genomic_DNA"/>
</dbReference>
<evidence type="ECO:0000313" key="4">
    <source>
        <dbReference type="Proteomes" id="UP000520770"/>
    </source>
</evidence>
<gene>
    <name evidence="2" type="ORF">GGE31_001821</name>
    <name evidence="1" type="ORF">GGE33_001821</name>
    <name evidence="3" type="ORF">GGE35_001821</name>
</gene>
<evidence type="ECO:0000313" key="2">
    <source>
        <dbReference type="EMBL" id="MBB4411316.1"/>
    </source>
</evidence>
<evidence type="ECO:0000313" key="5">
    <source>
        <dbReference type="Proteomes" id="UP000524535"/>
    </source>
</evidence>
<dbReference type="Proteomes" id="UP000524535">
    <property type="component" value="Unassembled WGS sequence"/>
</dbReference>
<proteinExistence type="predicted"/>
<dbReference type="EMBL" id="JACIGW010000002">
    <property type="protein sequence ID" value="MBB4348079.1"/>
    <property type="molecule type" value="Genomic_DNA"/>
</dbReference>
<evidence type="ECO:0000313" key="6">
    <source>
        <dbReference type="Proteomes" id="UP000576087"/>
    </source>
</evidence>
<name>A0A7W6WNQ3_9HYPH</name>
<dbReference type="Proteomes" id="UP000576087">
    <property type="component" value="Unassembled WGS sequence"/>
</dbReference>
<dbReference type="AlphaFoldDB" id="A0A7W6WNQ3"/>
<evidence type="ECO:0000313" key="3">
    <source>
        <dbReference type="EMBL" id="MBB4446005.1"/>
    </source>
</evidence>
<organism evidence="1 4">
    <name type="scientific">Aliirhizobium cellulosilyticum</name>
    <dbReference type="NCBI Taxonomy" id="393664"/>
    <lineage>
        <taxon>Bacteria</taxon>
        <taxon>Pseudomonadati</taxon>
        <taxon>Pseudomonadota</taxon>
        <taxon>Alphaproteobacteria</taxon>
        <taxon>Hyphomicrobiales</taxon>
        <taxon>Rhizobiaceae</taxon>
        <taxon>Aliirhizobium</taxon>
    </lineage>
</organism>
<dbReference type="EMBL" id="JACIGY010000002">
    <property type="protein sequence ID" value="MBB4411316.1"/>
    <property type="molecule type" value="Genomic_DNA"/>
</dbReference>
<accession>A0A7W6WNQ3</accession>
<dbReference type="Proteomes" id="UP000520770">
    <property type="component" value="Unassembled WGS sequence"/>
</dbReference>
<comment type="caution">
    <text evidence="1">The sequence shown here is derived from an EMBL/GenBank/DDBJ whole genome shotgun (WGS) entry which is preliminary data.</text>
</comment>